<evidence type="ECO:0000256" key="5">
    <source>
        <dbReference type="ARBA" id="ARBA00023002"/>
    </source>
</evidence>
<dbReference type="PANTHER" id="PTHR10869">
    <property type="entry name" value="PROLYL 4-HYDROXYLASE ALPHA SUBUNIT"/>
    <property type="match status" value="1"/>
</dbReference>
<keyword evidence="9" id="KW-1185">Reference proteome</keyword>
<evidence type="ECO:0000256" key="6">
    <source>
        <dbReference type="ARBA" id="ARBA00023004"/>
    </source>
</evidence>
<dbReference type="OrthoDB" id="69177at2759"/>
<name>A0A226F170_FOLCA</name>
<keyword evidence="3" id="KW-0847">Vitamin C</keyword>
<evidence type="ECO:0000313" key="8">
    <source>
        <dbReference type="EMBL" id="OXA63228.1"/>
    </source>
</evidence>
<comment type="cofactor">
    <cofactor evidence="1">
        <name>L-ascorbate</name>
        <dbReference type="ChEBI" id="CHEBI:38290"/>
    </cofactor>
</comment>
<dbReference type="InterPro" id="IPR005123">
    <property type="entry name" value="Oxoglu/Fe-dep_dioxygenase_dom"/>
</dbReference>
<dbReference type="EMBL" id="LNIX01000001">
    <property type="protein sequence ID" value="OXA63228.1"/>
    <property type="molecule type" value="Genomic_DNA"/>
</dbReference>
<dbReference type="GO" id="GO:0031418">
    <property type="term" value="F:L-ascorbic acid binding"/>
    <property type="evidence" value="ECO:0007669"/>
    <property type="project" value="UniProtKB-KW"/>
</dbReference>
<dbReference type="InterPro" id="IPR045054">
    <property type="entry name" value="P4HA-like"/>
</dbReference>
<keyword evidence="6" id="KW-0408">Iron</keyword>
<evidence type="ECO:0000256" key="2">
    <source>
        <dbReference type="ARBA" id="ARBA00022723"/>
    </source>
</evidence>
<gene>
    <name evidence="8" type="ORF">Fcan01_03229</name>
</gene>
<keyword evidence="5" id="KW-0560">Oxidoreductase</keyword>
<dbReference type="GO" id="GO:0005506">
    <property type="term" value="F:iron ion binding"/>
    <property type="evidence" value="ECO:0007669"/>
    <property type="project" value="InterPro"/>
</dbReference>
<reference evidence="8 9" key="1">
    <citation type="submission" date="2015-12" db="EMBL/GenBank/DDBJ databases">
        <title>The genome of Folsomia candida.</title>
        <authorList>
            <person name="Faddeeva A."/>
            <person name="Derks M.F."/>
            <person name="Anvar Y."/>
            <person name="Smit S."/>
            <person name="Van Straalen N."/>
            <person name="Roelofs D."/>
        </authorList>
    </citation>
    <scope>NUCLEOTIDE SEQUENCE [LARGE SCALE GENOMIC DNA]</scope>
    <source>
        <strain evidence="8 9">VU population</strain>
        <tissue evidence="8">Whole body</tissue>
    </source>
</reference>
<dbReference type="SMART" id="SM00702">
    <property type="entry name" value="P4Hc"/>
    <property type="match status" value="1"/>
</dbReference>
<keyword evidence="4" id="KW-0223">Dioxygenase</keyword>
<feature type="domain" description="Fe2OG dioxygenase" evidence="7">
    <location>
        <begin position="128"/>
        <end position="235"/>
    </location>
</feature>
<dbReference type="PANTHER" id="PTHR10869:SF241">
    <property type="entry name" value="FE2OG DIOXYGENASE DOMAIN-CONTAINING PROTEIN"/>
    <property type="match status" value="1"/>
</dbReference>
<protein>
    <submittedName>
        <fullName evidence="8">Prolyl 4-hydroxylase 5</fullName>
    </submittedName>
</protein>
<dbReference type="OMA" id="HLRVFPK"/>
<dbReference type="GO" id="GO:0005783">
    <property type="term" value="C:endoplasmic reticulum"/>
    <property type="evidence" value="ECO:0007669"/>
    <property type="project" value="TreeGrafter"/>
</dbReference>
<evidence type="ECO:0000256" key="4">
    <source>
        <dbReference type="ARBA" id="ARBA00022964"/>
    </source>
</evidence>
<dbReference type="AlphaFoldDB" id="A0A226F170"/>
<keyword evidence="2" id="KW-0479">Metal-binding</keyword>
<evidence type="ECO:0000256" key="1">
    <source>
        <dbReference type="ARBA" id="ARBA00001961"/>
    </source>
</evidence>
<proteinExistence type="predicted"/>
<evidence type="ECO:0000313" key="9">
    <source>
        <dbReference type="Proteomes" id="UP000198287"/>
    </source>
</evidence>
<organism evidence="8 9">
    <name type="scientific">Folsomia candida</name>
    <name type="common">Springtail</name>
    <dbReference type="NCBI Taxonomy" id="158441"/>
    <lineage>
        <taxon>Eukaryota</taxon>
        <taxon>Metazoa</taxon>
        <taxon>Ecdysozoa</taxon>
        <taxon>Arthropoda</taxon>
        <taxon>Hexapoda</taxon>
        <taxon>Collembola</taxon>
        <taxon>Entomobryomorpha</taxon>
        <taxon>Isotomoidea</taxon>
        <taxon>Isotomidae</taxon>
        <taxon>Proisotominae</taxon>
        <taxon>Folsomia</taxon>
    </lineage>
</organism>
<dbReference type="InterPro" id="IPR044862">
    <property type="entry name" value="Pro_4_hyd_alph_FE2OG_OXY"/>
</dbReference>
<dbReference type="Pfam" id="PF13640">
    <property type="entry name" value="2OG-FeII_Oxy_3"/>
    <property type="match status" value="1"/>
</dbReference>
<dbReference type="STRING" id="158441.A0A226F170"/>
<dbReference type="InterPro" id="IPR006620">
    <property type="entry name" value="Pro_4_hyd_alph"/>
</dbReference>
<dbReference type="Gene3D" id="2.60.120.620">
    <property type="entry name" value="q2cbj1_9rhob like domain"/>
    <property type="match status" value="1"/>
</dbReference>
<sequence length="247" mass="27893">MATAVDGHTVHQVFSEEYTEICKDKICREDLDLSGIGFSDKIAYVLHNVLTLAECENLIQKTESVGYSPALVHAGNVAVFAPGYRDSQRLMIDDTEFASILFKRIGPHLPQQFQDNPEDNTTIFKLKEINERLRFLRYDIGDKFKAHYDSYYERPDVSAVTWVTLQAYLNDESLVGGETTFLGEAGSEDEWSQEEFRVPVAPTTGSILVFQHDILHEGSKVLGGRKYTIRMDVLYAPDEDADKGLDD</sequence>
<dbReference type="PROSITE" id="PS51471">
    <property type="entry name" value="FE2OG_OXY"/>
    <property type="match status" value="1"/>
</dbReference>
<dbReference type="GO" id="GO:0004656">
    <property type="term" value="F:procollagen-proline 4-dioxygenase activity"/>
    <property type="evidence" value="ECO:0007669"/>
    <property type="project" value="TreeGrafter"/>
</dbReference>
<accession>A0A226F170</accession>
<evidence type="ECO:0000256" key="3">
    <source>
        <dbReference type="ARBA" id="ARBA00022896"/>
    </source>
</evidence>
<evidence type="ECO:0000259" key="7">
    <source>
        <dbReference type="PROSITE" id="PS51471"/>
    </source>
</evidence>
<comment type="caution">
    <text evidence="8">The sequence shown here is derived from an EMBL/GenBank/DDBJ whole genome shotgun (WGS) entry which is preliminary data.</text>
</comment>
<dbReference type="Proteomes" id="UP000198287">
    <property type="component" value="Unassembled WGS sequence"/>
</dbReference>